<protein>
    <recommendedName>
        <fullName evidence="4">DNA topoisomerase (ATP-hydrolyzing)</fullName>
        <ecNumber evidence="4">5.6.2.2</ecNumber>
    </recommendedName>
</protein>
<dbReference type="Proteomes" id="UP001201980">
    <property type="component" value="Unassembled WGS sequence"/>
</dbReference>
<evidence type="ECO:0000256" key="3">
    <source>
        <dbReference type="ARBA" id="ARBA00006559"/>
    </source>
</evidence>
<dbReference type="PANTHER" id="PTHR10848:SF0">
    <property type="entry name" value="MEIOTIC RECOMBINATION PROTEIN SPO11"/>
    <property type="match status" value="1"/>
</dbReference>
<evidence type="ECO:0000256" key="8">
    <source>
        <dbReference type="ARBA" id="ARBA00023125"/>
    </source>
</evidence>
<feature type="active site" description="O-(5'-phospho-DNA)-tyrosine intermediate" evidence="10">
    <location>
        <position position="72"/>
    </location>
</feature>
<dbReference type="GO" id="GO:0003677">
    <property type="term" value="F:DNA binding"/>
    <property type="evidence" value="ECO:0007669"/>
    <property type="project" value="UniProtKB-UniRule"/>
</dbReference>
<feature type="domain" description="Spo11/DNA topoisomerase VI subunit A N-terminal" evidence="12">
    <location>
        <begin position="46"/>
        <end position="104"/>
    </location>
</feature>
<comment type="similarity">
    <text evidence="3 10">Belongs to the TOP6A family.</text>
</comment>
<evidence type="ECO:0000256" key="7">
    <source>
        <dbReference type="ARBA" id="ARBA00023029"/>
    </source>
</evidence>
<evidence type="ECO:0000313" key="14">
    <source>
        <dbReference type="EMBL" id="KAJ2895873.1"/>
    </source>
</evidence>
<evidence type="ECO:0000256" key="2">
    <source>
        <dbReference type="ARBA" id="ARBA00001946"/>
    </source>
</evidence>
<evidence type="ECO:0000256" key="9">
    <source>
        <dbReference type="ARBA" id="ARBA00023235"/>
    </source>
</evidence>
<dbReference type="PRINTS" id="PR01550">
    <property type="entry name" value="TOP6AFAMILY"/>
</dbReference>
<keyword evidence="7 10" id="KW-0799">Topoisomerase</keyword>
<evidence type="ECO:0000256" key="11">
    <source>
        <dbReference type="SAM" id="MobiDB-lite"/>
    </source>
</evidence>
<proteinExistence type="inferred from homology"/>
<gene>
    <name evidence="14" type="ORF">MKZ38_006063</name>
</gene>
<dbReference type="InterPro" id="IPR013049">
    <property type="entry name" value="Spo11/TopoVI_A_N"/>
</dbReference>
<evidence type="ECO:0000256" key="4">
    <source>
        <dbReference type="ARBA" id="ARBA00012895"/>
    </source>
</evidence>
<evidence type="ECO:0000256" key="5">
    <source>
        <dbReference type="ARBA" id="ARBA00022723"/>
    </source>
</evidence>
<evidence type="ECO:0000256" key="6">
    <source>
        <dbReference type="ARBA" id="ARBA00022842"/>
    </source>
</evidence>
<dbReference type="GO" id="GO:0000228">
    <property type="term" value="C:nuclear chromosome"/>
    <property type="evidence" value="ECO:0007669"/>
    <property type="project" value="TreeGrafter"/>
</dbReference>
<dbReference type="SUPFAM" id="SSF56726">
    <property type="entry name" value="DNA topoisomerase IV, alpha subunit"/>
    <property type="match status" value="1"/>
</dbReference>
<feature type="compositionally biased region" description="Low complexity" evidence="11">
    <location>
        <begin position="264"/>
        <end position="276"/>
    </location>
</feature>
<dbReference type="PANTHER" id="PTHR10848">
    <property type="entry name" value="MEIOTIC RECOMBINATION PROTEIN SPO11"/>
    <property type="match status" value="1"/>
</dbReference>
<organism evidence="14 15">
    <name type="scientific">Zalerion maritima</name>
    <dbReference type="NCBI Taxonomy" id="339359"/>
    <lineage>
        <taxon>Eukaryota</taxon>
        <taxon>Fungi</taxon>
        <taxon>Dikarya</taxon>
        <taxon>Ascomycota</taxon>
        <taxon>Pezizomycotina</taxon>
        <taxon>Sordariomycetes</taxon>
        <taxon>Lulworthiomycetidae</taxon>
        <taxon>Lulworthiales</taxon>
        <taxon>Lulworthiaceae</taxon>
        <taxon>Zalerion</taxon>
    </lineage>
</organism>
<feature type="domain" description="Topoisomerase 6 subunit A/Spo11 TOPRIM" evidence="13">
    <location>
        <begin position="177"/>
        <end position="226"/>
    </location>
</feature>
<dbReference type="GO" id="GO:0003918">
    <property type="term" value="F:DNA topoisomerase type II (double strand cut, ATP-hydrolyzing) activity"/>
    <property type="evidence" value="ECO:0007669"/>
    <property type="project" value="UniProtKB-UniRule"/>
</dbReference>
<keyword evidence="6" id="KW-0460">Magnesium</keyword>
<comment type="caution">
    <text evidence="14">The sequence shown here is derived from an EMBL/GenBank/DDBJ whole genome shotgun (WGS) entry which is preliminary data.</text>
</comment>
<reference evidence="14" key="1">
    <citation type="submission" date="2022-07" db="EMBL/GenBank/DDBJ databases">
        <title>Draft genome sequence of Zalerion maritima ATCC 34329, a (micro)plastics degrading marine fungus.</title>
        <authorList>
            <person name="Paco A."/>
            <person name="Goncalves M.F.M."/>
            <person name="Rocha-Santos T.A.P."/>
            <person name="Alves A."/>
        </authorList>
    </citation>
    <scope>NUCLEOTIDE SEQUENCE</scope>
    <source>
        <strain evidence="14">ATCC 34329</strain>
    </source>
</reference>
<dbReference type="InterPro" id="IPR036078">
    <property type="entry name" value="Spo11/TopoVI_A_sf"/>
</dbReference>
<dbReference type="Gene3D" id="1.10.10.10">
    <property type="entry name" value="Winged helix-like DNA-binding domain superfamily/Winged helix DNA-binding domain"/>
    <property type="match status" value="1"/>
</dbReference>
<evidence type="ECO:0000259" key="13">
    <source>
        <dbReference type="Pfam" id="PF21180"/>
    </source>
</evidence>
<name>A0AAD5RJJ8_9PEZI</name>
<comment type="cofactor">
    <cofactor evidence="2">
        <name>Mg(2+)</name>
        <dbReference type="ChEBI" id="CHEBI:18420"/>
    </cofactor>
</comment>
<dbReference type="EC" id="5.6.2.2" evidence="4"/>
<dbReference type="Pfam" id="PF04406">
    <property type="entry name" value="TP6A_N"/>
    <property type="match status" value="1"/>
</dbReference>
<evidence type="ECO:0000313" key="15">
    <source>
        <dbReference type="Proteomes" id="UP001201980"/>
    </source>
</evidence>
<comment type="catalytic activity">
    <reaction evidence="1 10">
        <text>ATP-dependent breakage, passage and rejoining of double-stranded DNA.</text>
        <dbReference type="EC" id="5.6.2.2"/>
    </reaction>
</comment>
<dbReference type="InterPro" id="IPR002815">
    <property type="entry name" value="Spo11/TopoVI_A"/>
</dbReference>
<dbReference type="GO" id="GO:0005524">
    <property type="term" value="F:ATP binding"/>
    <property type="evidence" value="ECO:0007669"/>
    <property type="project" value="InterPro"/>
</dbReference>
<accession>A0AAD5RJJ8</accession>
<feature type="compositionally biased region" description="Gly residues" evidence="11">
    <location>
        <begin position="231"/>
        <end position="240"/>
    </location>
</feature>
<sequence>MPPALLPSLAGSNLVDVPASDQARRGATICKLADLLRDVRVDLALVRFLRICKLALSALCSGTVITKRNIFYQDKDLFRSQVIVDKLVDDLACTLGVERHFLNIVAAGKGLVTGPITLFAVDDTVKDCADPNGILIPPMENISQIDFRHAKWVLVIEKEATFTTLAQFLSAVRKMMPSLPIYAIVDFDPDGISIMRMYRYGSRNLAHEDGAVEDLEWLGIRSKHILTRTAGQGGAEGGGRIAAAPRQEGNAVTTKNTRDRGRGQASQQESTSSQETFPPSSQDSVAVPQLPRRLRESGPHRLSRSQSQAEMQVEMQAPGGRIEDTLLTLTSRDRKRAVVMLNELSVGRDGDIHDPRTMECARELHVMMMLNVKAEIQAVDRMGNMTDWLDEHLVLGE</sequence>
<keyword evidence="9 10" id="KW-0413">Isomerase</keyword>
<dbReference type="Pfam" id="PF21180">
    <property type="entry name" value="TOP6A-Spo11_Toprim"/>
    <property type="match status" value="1"/>
</dbReference>
<dbReference type="AlphaFoldDB" id="A0AAD5RJJ8"/>
<dbReference type="GO" id="GO:0007131">
    <property type="term" value="P:reciprocal meiotic recombination"/>
    <property type="evidence" value="ECO:0007669"/>
    <property type="project" value="TreeGrafter"/>
</dbReference>
<evidence type="ECO:0000256" key="1">
    <source>
        <dbReference type="ARBA" id="ARBA00000185"/>
    </source>
</evidence>
<dbReference type="GO" id="GO:0042138">
    <property type="term" value="P:meiotic DNA double-strand break formation"/>
    <property type="evidence" value="ECO:0007669"/>
    <property type="project" value="TreeGrafter"/>
</dbReference>
<dbReference type="GO" id="GO:0046872">
    <property type="term" value="F:metal ion binding"/>
    <property type="evidence" value="ECO:0007669"/>
    <property type="project" value="UniProtKB-KW"/>
</dbReference>
<evidence type="ECO:0000259" key="12">
    <source>
        <dbReference type="Pfam" id="PF04406"/>
    </source>
</evidence>
<keyword evidence="8 10" id="KW-0238">DNA-binding</keyword>
<keyword evidence="15" id="KW-1185">Reference proteome</keyword>
<dbReference type="EMBL" id="JAKWBI020000369">
    <property type="protein sequence ID" value="KAJ2895873.1"/>
    <property type="molecule type" value="Genomic_DNA"/>
</dbReference>
<dbReference type="Gene3D" id="3.40.1360.10">
    <property type="match status" value="1"/>
</dbReference>
<dbReference type="InterPro" id="IPR034136">
    <property type="entry name" value="TOPRIM_Topo6A/Spo11"/>
</dbReference>
<keyword evidence="5" id="KW-0479">Metal-binding</keyword>
<dbReference type="InterPro" id="IPR036388">
    <property type="entry name" value="WH-like_DNA-bd_sf"/>
</dbReference>
<dbReference type="PROSITE" id="PS52041">
    <property type="entry name" value="TOPO_IIB"/>
    <property type="match status" value="1"/>
</dbReference>
<evidence type="ECO:0000256" key="10">
    <source>
        <dbReference type="PROSITE-ProRule" id="PRU01385"/>
    </source>
</evidence>
<dbReference type="GO" id="GO:0000706">
    <property type="term" value="P:meiotic DNA double-strand break processing"/>
    <property type="evidence" value="ECO:0007669"/>
    <property type="project" value="TreeGrafter"/>
</dbReference>
<feature type="region of interest" description="Disordered" evidence="11">
    <location>
        <begin position="229"/>
        <end position="314"/>
    </location>
</feature>